<evidence type="ECO:0000256" key="1">
    <source>
        <dbReference type="ARBA" id="ARBA00022729"/>
    </source>
</evidence>
<keyword evidence="2" id="KW-0472">Membrane</keyword>
<keyword evidence="4" id="KW-0675">Receptor</keyword>
<reference evidence="4 5" key="1">
    <citation type="submission" date="2012-10" db="EMBL/GenBank/DDBJ databases">
        <authorList>
            <person name="Harkins D.M."/>
            <person name="Durkin A.S."/>
            <person name="Brinkac L.M."/>
            <person name="Haft D.H."/>
            <person name="Selengut J.D."/>
            <person name="Sanka R."/>
            <person name="DePew J."/>
            <person name="Purushe J."/>
            <person name="Chanthongthip A."/>
            <person name="Lattana O."/>
            <person name="Phetsouvanh R."/>
            <person name="Newton P.N."/>
            <person name="Vinetz J.M."/>
            <person name="Sutton G.G."/>
            <person name="Nierman W.C."/>
            <person name="Fouts D.E."/>
        </authorList>
    </citation>
    <scope>NUCLEOTIDE SEQUENCE [LARGE SCALE GENOMIC DNA]</scope>
    <source>
        <strain evidence="4 5">UI 12758</strain>
    </source>
</reference>
<feature type="transmembrane region" description="Helical" evidence="2">
    <location>
        <begin position="48"/>
        <end position="66"/>
    </location>
</feature>
<dbReference type="Gene3D" id="2.170.130.10">
    <property type="entry name" value="TonB-dependent receptor, plug domain"/>
    <property type="match status" value="1"/>
</dbReference>
<dbReference type="EMBL" id="AHNR02000073">
    <property type="protein sequence ID" value="EKR52875.1"/>
    <property type="molecule type" value="Genomic_DNA"/>
</dbReference>
<proteinExistence type="predicted"/>
<evidence type="ECO:0000313" key="4">
    <source>
        <dbReference type="EMBL" id="EKR52875.1"/>
    </source>
</evidence>
<dbReference type="GO" id="GO:0015344">
    <property type="term" value="F:siderophore uptake transmembrane transporter activity"/>
    <property type="evidence" value="ECO:0007669"/>
    <property type="project" value="TreeGrafter"/>
</dbReference>
<sequence length="933" mass="107147">MIRKFFQAFRLSGFQAFRLSGFQAFRLSGFQAFRLSGFQANSRIKFSISNFSFLSLFVLYVIFIYASDLYSQNKIEVRIQSREKIKSIRIEAVNFSKRISVELSSEVFLEIPDYGEYTILVEDEKGLLKKKQIQVQPGNTSFSIDSEKNQDGIVVLGEKDGPDFVRLKPEEINKMPGTFGDSLKAIFNIPGIAPIFQNYNSSGFQSAMAIGLSRTAPNDKSPDIPNSQRGFLVMRGAGTRANQFYYDGLPLVYPFHADGITSVLNNNTIRSLEVYSGTYSARYGFATGGVIAVEGFKKKNDSVVLNLNTFLVDGYVFKNITKNLNVSVSGRKYYPNYILGRIPDLVPNQTFVSDYSDYQFRINWEIDNHNSLTVSSFGTKDYRHPFSTNKQYEPKKNTMETLNDSLIVDRNFRTDGIQYIWKPFEYVSNTMNISRSYFQERIQNSTYFTDTSKGVLSAAFNGLQKANTLGNDFSEDLRYFEDVMEFNLFKKILKLKAGGQYRETVSSFKGKVIYINENPEMLKITQFILSDPNTNAVMEGDRMVRRQLGYFSEMKLDYKGNVLSFGARRDYYDLSREWKTSPRLMFAKEIDFTKTTFFGGTGKFFQALPDVSYISKKIGNPNLKMEESQHSNIGIEQKFLSSYSIKLEGYKNTFDNLAVRDNLIYNSSAANINNMVSYMNNQNTELVLQRNVNYSNSMSGWSKGFELMIKKEIPEDSGFFGWISYTNSLTKRNRNQPNLKDSELQAHNELVANHRILYQDVSKDYYTNVYDNGSIEVLKKNSKEEYYDLDRTHMFSFVGGWKYKDQWQIGTRIIHLTNYAYTPIVGSELTPVNSLNIYTPTYSNDIRSARLPSYNQIDIRFDRFITTSWAKLDLYFEIINLTGNRIAVSKTLYSTLAPYIPDVNPSTSYINQNGLEVGKTKVPMFNFGIQMQF</sequence>
<dbReference type="GO" id="GO:0009279">
    <property type="term" value="C:cell outer membrane"/>
    <property type="evidence" value="ECO:0007669"/>
    <property type="project" value="TreeGrafter"/>
</dbReference>
<dbReference type="GO" id="GO:0044718">
    <property type="term" value="P:siderophore transmembrane transport"/>
    <property type="evidence" value="ECO:0007669"/>
    <property type="project" value="TreeGrafter"/>
</dbReference>
<keyword evidence="1" id="KW-0732">Signal</keyword>
<comment type="caution">
    <text evidence="4">The sequence shown here is derived from an EMBL/GenBank/DDBJ whole genome shotgun (WGS) entry which is preliminary data.</text>
</comment>
<protein>
    <submittedName>
        <fullName evidence="4">TonB-dependent receptor</fullName>
    </submittedName>
</protein>
<dbReference type="PANTHER" id="PTHR30069:SF29">
    <property type="entry name" value="HEMOGLOBIN AND HEMOGLOBIN-HAPTOGLOBIN-BINDING PROTEIN 1-RELATED"/>
    <property type="match status" value="1"/>
</dbReference>
<dbReference type="InterPro" id="IPR037066">
    <property type="entry name" value="Plug_dom_sf"/>
</dbReference>
<dbReference type="InterPro" id="IPR012910">
    <property type="entry name" value="Plug_dom"/>
</dbReference>
<dbReference type="Pfam" id="PF07715">
    <property type="entry name" value="Plug"/>
    <property type="match status" value="1"/>
</dbReference>
<gene>
    <name evidence="4" type="ORF">LEP1GSC105_0759</name>
</gene>
<keyword evidence="2" id="KW-0812">Transmembrane</keyword>
<dbReference type="Proteomes" id="UP000001340">
    <property type="component" value="Unassembled WGS sequence"/>
</dbReference>
<dbReference type="AlphaFoldDB" id="A0A0E2CZ38"/>
<organism evidence="4 5">
    <name type="scientific">Leptospira interrogans str. UI 12758</name>
    <dbReference type="NCBI Taxonomy" id="1049938"/>
    <lineage>
        <taxon>Bacteria</taxon>
        <taxon>Pseudomonadati</taxon>
        <taxon>Spirochaetota</taxon>
        <taxon>Spirochaetia</taxon>
        <taxon>Leptospirales</taxon>
        <taxon>Leptospiraceae</taxon>
        <taxon>Leptospira</taxon>
    </lineage>
</organism>
<dbReference type="PANTHER" id="PTHR30069">
    <property type="entry name" value="TONB-DEPENDENT OUTER MEMBRANE RECEPTOR"/>
    <property type="match status" value="1"/>
</dbReference>
<evidence type="ECO:0000313" key="5">
    <source>
        <dbReference type="Proteomes" id="UP000001340"/>
    </source>
</evidence>
<dbReference type="InterPro" id="IPR039426">
    <property type="entry name" value="TonB-dep_rcpt-like"/>
</dbReference>
<evidence type="ECO:0000256" key="2">
    <source>
        <dbReference type="SAM" id="Phobius"/>
    </source>
</evidence>
<feature type="domain" description="TonB-dependent receptor plug" evidence="3">
    <location>
        <begin position="225"/>
        <end position="290"/>
    </location>
</feature>
<accession>A0A0E2CZ38</accession>
<name>A0A0E2CZ38_LEPIR</name>
<evidence type="ECO:0000259" key="3">
    <source>
        <dbReference type="Pfam" id="PF07715"/>
    </source>
</evidence>
<keyword evidence="2" id="KW-1133">Transmembrane helix</keyword>
<dbReference type="SUPFAM" id="SSF56935">
    <property type="entry name" value="Porins"/>
    <property type="match status" value="1"/>
</dbReference>